<sequence length="146" mass="15841">MSSPSITSNSATVAELYEAFGRGDIATILDRIADDARLEEWADNTAQRAGVGHLQSRRGPQGMAEFLASIADWTVGEFSVLDVIGDGRQIAVEARVAWTLPNGREIADEEMHLWTFDDAGKVTRLRHYVDTAKHIAAATGIDGATR</sequence>
<name>A0A848KD92_9NOCA</name>
<dbReference type="PANTHER" id="PTHR41252:SF1">
    <property type="entry name" value="BLR2505 PROTEIN"/>
    <property type="match status" value="1"/>
</dbReference>
<evidence type="ECO:0000313" key="3">
    <source>
        <dbReference type="Proteomes" id="UP000535543"/>
    </source>
</evidence>
<protein>
    <submittedName>
        <fullName evidence="2">Nuclear transport factor 2 family protein</fullName>
    </submittedName>
</protein>
<organism evidence="2 3">
    <name type="scientific">Antrihabitans stalactiti</name>
    <dbReference type="NCBI Taxonomy" id="2584121"/>
    <lineage>
        <taxon>Bacteria</taxon>
        <taxon>Bacillati</taxon>
        <taxon>Actinomycetota</taxon>
        <taxon>Actinomycetes</taxon>
        <taxon>Mycobacteriales</taxon>
        <taxon>Nocardiaceae</taxon>
        <taxon>Antrihabitans</taxon>
    </lineage>
</organism>
<accession>A0A848KD92</accession>
<dbReference type="AlphaFoldDB" id="A0A848KD92"/>
<dbReference type="InterPro" id="IPR032710">
    <property type="entry name" value="NTF2-like_dom_sf"/>
</dbReference>
<dbReference type="Proteomes" id="UP000535543">
    <property type="component" value="Unassembled WGS sequence"/>
</dbReference>
<dbReference type="Gene3D" id="3.10.450.50">
    <property type="match status" value="1"/>
</dbReference>
<gene>
    <name evidence="2" type="ORF">FGL95_11740</name>
</gene>
<proteinExistence type="predicted"/>
<reference evidence="2 3" key="2">
    <citation type="submission" date="2020-06" db="EMBL/GenBank/DDBJ databases">
        <title>Antribacter stalactiti gen. nov., sp. nov., a new member of the family Nacardiaceae isolated from a cave.</title>
        <authorList>
            <person name="Kim I.S."/>
        </authorList>
    </citation>
    <scope>NUCLEOTIDE SEQUENCE [LARGE SCALE GENOMIC DNA]</scope>
    <source>
        <strain evidence="2 3">YC2-7</strain>
    </source>
</reference>
<comment type="caution">
    <text evidence="2">The sequence shown here is derived from an EMBL/GenBank/DDBJ whole genome shotgun (WGS) entry which is preliminary data.</text>
</comment>
<keyword evidence="3" id="KW-1185">Reference proteome</keyword>
<dbReference type="RefSeq" id="WP_169586816.1">
    <property type="nucleotide sequence ID" value="NZ_VCQU01000003.1"/>
</dbReference>
<feature type="domain" description="SnoaL-like" evidence="1">
    <location>
        <begin position="13"/>
        <end position="124"/>
    </location>
</feature>
<dbReference type="Pfam" id="PF12680">
    <property type="entry name" value="SnoaL_2"/>
    <property type="match status" value="1"/>
</dbReference>
<dbReference type="InterPro" id="IPR037401">
    <property type="entry name" value="SnoaL-like"/>
</dbReference>
<evidence type="ECO:0000259" key="1">
    <source>
        <dbReference type="Pfam" id="PF12680"/>
    </source>
</evidence>
<reference evidence="2 3" key="1">
    <citation type="submission" date="2019-05" db="EMBL/GenBank/DDBJ databases">
        <authorList>
            <person name="Lee S.D."/>
        </authorList>
    </citation>
    <scope>NUCLEOTIDE SEQUENCE [LARGE SCALE GENOMIC DNA]</scope>
    <source>
        <strain evidence="2 3">YC2-7</strain>
    </source>
</reference>
<dbReference type="SUPFAM" id="SSF54427">
    <property type="entry name" value="NTF2-like"/>
    <property type="match status" value="1"/>
</dbReference>
<evidence type="ECO:0000313" key="2">
    <source>
        <dbReference type="EMBL" id="NMN95706.1"/>
    </source>
</evidence>
<dbReference type="EMBL" id="VCQU01000003">
    <property type="protein sequence ID" value="NMN95706.1"/>
    <property type="molecule type" value="Genomic_DNA"/>
</dbReference>
<dbReference type="PANTHER" id="PTHR41252">
    <property type="entry name" value="BLR2505 PROTEIN"/>
    <property type="match status" value="1"/>
</dbReference>